<keyword evidence="3" id="KW-1185">Reference proteome</keyword>
<keyword evidence="1" id="KW-0732">Signal</keyword>
<gene>
    <name evidence="2" type="ORF">A4R26_01865</name>
</gene>
<dbReference type="EMBL" id="LWBP01000001">
    <property type="protein sequence ID" value="OQP68572.1"/>
    <property type="molecule type" value="Genomic_DNA"/>
</dbReference>
<proteinExistence type="predicted"/>
<dbReference type="RefSeq" id="WP_081159184.1">
    <property type="nucleotide sequence ID" value="NZ_LWBP01000001.1"/>
</dbReference>
<dbReference type="Proteomes" id="UP000192276">
    <property type="component" value="Unassembled WGS sequence"/>
</dbReference>
<dbReference type="OrthoDB" id="946948at2"/>
<reference evidence="3" key="1">
    <citation type="submission" date="2016-04" db="EMBL/GenBank/DDBJ databases">
        <authorList>
            <person name="Chen L."/>
            <person name="Zhuang W."/>
            <person name="Wang G."/>
        </authorList>
    </citation>
    <scope>NUCLEOTIDE SEQUENCE [LARGE SCALE GENOMIC DNA]</scope>
    <source>
        <strain evidence="3">208</strain>
    </source>
</reference>
<sequence length="306" mass="32088">MNRIFISTCCALLLISTTYGQSVGIGTSQPNASAALDIQSSNKGLLIPRIDVAAVAAPANGLMIFNVNPSSAYGTGLYINMGTSFAPQWVRVASSESGNFIRNQQTQQLNSGFNISGNGTIGGFLLAGNNTSLSIPMEIRSSNSLLTGMVIRNTSNNASWSFRVNGSASAVPGAFVLQSNGNNANHIIAVDGKVGINKSDAPTEALDVDGNIKASGVFLVDLKTTRYDFSISGNSYGYGTVSCPPGYRLITGGGGHRDYNSAVSDIELAYNGPDPSAPTTTWRIMVDNTSSRSRAMVVFCNCAKVR</sequence>
<comment type="caution">
    <text evidence="2">The sequence shown here is derived from an EMBL/GenBank/DDBJ whole genome shotgun (WGS) entry which is preliminary data.</text>
</comment>
<evidence type="ECO:0000313" key="3">
    <source>
        <dbReference type="Proteomes" id="UP000192276"/>
    </source>
</evidence>
<protein>
    <submittedName>
        <fullName evidence="2">Uncharacterized protein</fullName>
    </submittedName>
</protein>
<organism evidence="2 3">
    <name type="scientific">Niastella populi</name>
    <dbReference type="NCBI Taxonomy" id="550983"/>
    <lineage>
        <taxon>Bacteria</taxon>
        <taxon>Pseudomonadati</taxon>
        <taxon>Bacteroidota</taxon>
        <taxon>Chitinophagia</taxon>
        <taxon>Chitinophagales</taxon>
        <taxon>Chitinophagaceae</taxon>
        <taxon>Niastella</taxon>
    </lineage>
</organism>
<name>A0A1V9GDF3_9BACT</name>
<feature type="chain" id="PRO_5012461258" evidence="1">
    <location>
        <begin position="21"/>
        <end position="306"/>
    </location>
</feature>
<feature type="signal peptide" evidence="1">
    <location>
        <begin position="1"/>
        <end position="20"/>
    </location>
</feature>
<accession>A0A1V9GDF3</accession>
<evidence type="ECO:0000256" key="1">
    <source>
        <dbReference type="SAM" id="SignalP"/>
    </source>
</evidence>
<evidence type="ECO:0000313" key="2">
    <source>
        <dbReference type="EMBL" id="OQP68572.1"/>
    </source>
</evidence>
<dbReference type="AlphaFoldDB" id="A0A1V9GDF3"/>
<dbReference type="STRING" id="550983.A4R26_01865"/>